<dbReference type="Gene3D" id="2.60.40.1820">
    <property type="match status" value="1"/>
</dbReference>
<dbReference type="InterPro" id="IPR004864">
    <property type="entry name" value="LEA_2"/>
</dbReference>
<sequence>MTESVGSAAPLGPNHPPPSPANIKRRRRRRRLLGCLLLLLLLLLLLAAAVLVLALTLFRARDPRIQLVSATITGVAPRLTLPALRLSLNVTLDLDILVYNPNRASFSHGNGTTLLLYRGEHVGDADVLPGRIPARGMAHVAVALTVDGGRLAAEGGSLVADALAGEIGFDSQTRIPGRVKFLGFIRHHAVAESYCHFGIGFPDLRVRRQECKQRTKL</sequence>
<organism evidence="8 9">
    <name type="scientific">Apostasia shenzhenica</name>
    <dbReference type="NCBI Taxonomy" id="1088818"/>
    <lineage>
        <taxon>Eukaryota</taxon>
        <taxon>Viridiplantae</taxon>
        <taxon>Streptophyta</taxon>
        <taxon>Embryophyta</taxon>
        <taxon>Tracheophyta</taxon>
        <taxon>Spermatophyta</taxon>
        <taxon>Magnoliopsida</taxon>
        <taxon>Liliopsida</taxon>
        <taxon>Asparagales</taxon>
        <taxon>Orchidaceae</taxon>
        <taxon>Apostasioideae</taxon>
        <taxon>Apostasia</taxon>
    </lineage>
</organism>
<keyword evidence="2 6" id="KW-0812">Transmembrane</keyword>
<dbReference type="SUPFAM" id="SSF117070">
    <property type="entry name" value="LEA14-like"/>
    <property type="match status" value="1"/>
</dbReference>
<evidence type="ECO:0000256" key="3">
    <source>
        <dbReference type="ARBA" id="ARBA00022989"/>
    </source>
</evidence>
<feature type="region of interest" description="Disordered" evidence="5">
    <location>
        <begin position="1"/>
        <end position="24"/>
    </location>
</feature>
<protein>
    <recommendedName>
        <fullName evidence="7">Late embryogenesis abundant protein LEA-2 subgroup domain-containing protein</fullName>
    </recommendedName>
</protein>
<dbReference type="Pfam" id="PF03168">
    <property type="entry name" value="LEA_2"/>
    <property type="match status" value="1"/>
</dbReference>
<comment type="subcellular location">
    <subcellularLocation>
        <location evidence="1">Membrane</location>
        <topology evidence="1">Single-pass membrane protein</topology>
    </subcellularLocation>
</comment>
<dbReference type="InterPro" id="IPR044839">
    <property type="entry name" value="NDR1-like"/>
</dbReference>
<accession>A0A2I0A4R5</accession>
<dbReference type="Proteomes" id="UP000236161">
    <property type="component" value="Unassembled WGS sequence"/>
</dbReference>
<dbReference type="PANTHER" id="PTHR31234:SF65">
    <property type="entry name" value="LATE EMBRYOGENESIS ABUNDANT PROTEIN, LEA_2 SUBGROUP"/>
    <property type="match status" value="1"/>
</dbReference>
<evidence type="ECO:0000256" key="5">
    <source>
        <dbReference type="SAM" id="MobiDB-lite"/>
    </source>
</evidence>
<dbReference type="STRING" id="1088818.A0A2I0A4R5"/>
<keyword evidence="3 6" id="KW-1133">Transmembrane helix</keyword>
<evidence type="ECO:0000256" key="4">
    <source>
        <dbReference type="ARBA" id="ARBA00023136"/>
    </source>
</evidence>
<evidence type="ECO:0000259" key="7">
    <source>
        <dbReference type="Pfam" id="PF03168"/>
    </source>
</evidence>
<evidence type="ECO:0000256" key="6">
    <source>
        <dbReference type="SAM" id="Phobius"/>
    </source>
</evidence>
<feature type="transmembrane region" description="Helical" evidence="6">
    <location>
        <begin position="32"/>
        <end position="58"/>
    </location>
</feature>
<feature type="domain" description="Late embryogenesis abundant protein LEA-2 subgroup" evidence="7">
    <location>
        <begin position="96"/>
        <end position="187"/>
    </location>
</feature>
<reference evidence="8 9" key="1">
    <citation type="journal article" date="2017" name="Nature">
        <title>The Apostasia genome and the evolution of orchids.</title>
        <authorList>
            <person name="Zhang G.Q."/>
            <person name="Liu K.W."/>
            <person name="Li Z."/>
            <person name="Lohaus R."/>
            <person name="Hsiao Y.Y."/>
            <person name="Niu S.C."/>
            <person name="Wang J.Y."/>
            <person name="Lin Y.C."/>
            <person name="Xu Q."/>
            <person name="Chen L.J."/>
            <person name="Yoshida K."/>
            <person name="Fujiwara S."/>
            <person name="Wang Z.W."/>
            <person name="Zhang Y.Q."/>
            <person name="Mitsuda N."/>
            <person name="Wang M."/>
            <person name="Liu G.H."/>
            <person name="Pecoraro L."/>
            <person name="Huang H.X."/>
            <person name="Xiao X.J."/>
            <person name="Lin M."/>
            <person name="Wu X.Y."/>
            <person name="Wu W.L."/>
            <person name="Chen Y.Y."/>
            <person name="Chang S.B."/>
            <person name="Sakamoto S."/>
            <person name="Ohme-Takagi M."/>
            <person name="Yagi M."/>
            <person name="Zeng S.J."/>
            <person name="Shen C.Y."/>
            <person name="Yeh C.M."/>
            <person name="Luo Y.B."/>
            <person name="Tsai W.C."/>
            <person name="Van de Peer Y."/>
            <person name="Liu Z.J."/>
        </authorList>
    </citation>
    <scope>NUCLEOTIDE SEQUENCE [LARGE SCALE GENOMIC DNA]</scope>
    <source>
        <strain evidence="9">cv. Shenzhen</strain>
        <tissue evidence="8">Stem</tissue>
    </source>
</reference>
<evidence type="ECO:0000313" key="8">
    <source>
        <dbReference type="EMBL" id="PKA50538.1"/>
    </source>
</evidence>
<evidence type="ECO:0000256" key="2">
    <source>
        <dbReference type="ARBA" id="ARBA00022692"/>
    </source>
</evidence>
<keyword evidence="4 6" id="KW-0472">Membrane</keyword>
<dbReference type="AlphaFoldDB" id="A0A2I0A4R5"/>
<name>A0A2I0A4R5_9ASPA</name>
<dbReference type="EMBL" id="KZ452023">
    <property type="protein sequence ID" value="PKA50538.1"/>
    <property type="molecule type" value="Genomic_DNA"/>
</dbReference>
<proteinExistence type="predicted"/>
<gene>
    <name evidence="8" type="ORF">AXF42_Ash013753</name>
</gene>
<dbReference type="OrthoDB" id="1929523at2759"/>
<evidence type="ECO:0000256" key="1">
    <source>
        <dbReference type="ARBA" id="ARBA00004167"/>
    </source>
</evidence>
<dbReference type="PANTHER" id="PTHR31234">
    <property type="entry name" value="LATE EMBRYOGENESIS ABUNDANT (LEA) HYDROXYPROLINE-RICH GLYCOPROTEIN FAMILY"/>
    <property type="match status" value="1"/>
</dbReference>
<dbReference type="GO" id="GO:0098542">
    <property type="term" value="P:defense response to other organism"/>
    <property type="evidence" value="ECO:0007669"/>
    <property type="project" value="InterPro"/>
</dbReference>
<dbReference type="GO" id="GO:0016020">
    <property type="term" value="C:membrane"/>
    <property type="evidence" value="ECO:0007669"/>
    <property type="project" value="UniProtKB-SubCell"/>
</dbReference>
<keyword evidence="9" id="KW-1185">Reference proteome</keyword>
<evidence type="ECO:0000313" key="9">
    <source>
        <dbReference type="Proteomes" id="UP000236161"/>
    </source>
</evidence>